<keyword evidence="1" id="KW-0233">DNA recombination</keyword>
<dbReference type="InterPro" id="IPR011010">
    <property type="entry name" value="DNA_brk_join_enz"/>
</dbReference>
<dbReference type="SUPFAM" id="SSF56349">
    <property type="entry name" value="DNA breaking-rejoining enzymes"/>
    <property type="match status" value="1"/>
</dbReference>
<accession>A0ABT5F8X4</accession>
<proteinExistence type="predicted"/>
<evidence type="ECO:0000313" key="4">
    <source>
        <dbReference type="EMBL" id="MDC0749947.1"/>
    </source>
</evidence>
<dbReference type="Pfam" id="PF12728">
    <property type="entry name" value="HTH_17"/>
    <property type="match status" value="1"/>
</dbReference>
<dbReference type="RefSeq" id="WP_271930485.1">
    <property type="nucleotide sequence ID" value="NZ_JAQNDO010000001.1"/>
</dbReference>
<name>A0ABT5F8X4_9BACT</name>
<feature type="domain" description="Tyr recombinase" evidence="3">
    <location>
        <begin position="316"/>
        <end position="504"/>
    </location>
</feature>
<dbReference type="SUPFAM" id="SSF46955">
    <property type="entry name" value="Putative DNA-binding domain"/>
    <property type="match status" value="1"/>
</dbReference>
<dbReference type="InterPro" id="IPR050090">
    <property type="entry name" value="Tyrosine_recombinase_XerCD"/>
</dbReference>
<protein>
    <submittedName>
        <fullName evidence="4">Tyrosine-type recombinase/integrase</fullName>
    </submittedName>
</protein>
<dbReference type="PANTHER" id="PTHR30349:SF64">
    <property type="entry name" value="PROPHAGE INTEGRASE INTD-RELATED"/>
    <property type="match status" value="1"/>
</dbReference>
<evidence type="ECO:0000256" key="2">
    <source>
        <dbReference type="SAM" id="MobiDB-lite"/>
    </source>
</evidence>
<dbReference type="Pfam" id="PF00589">
    <property type="entry name" value="Phage_integrase"/>
    <property type="match status" value="1"/>
</dbReference>
<dbReference type="Gene3D" id="1.10.443.10">
    <property type="entry name" value="Intergrase catalytic core"/>
    <property type="match status" value="1"/>
</dbReference>
<evidence type="ECO:0000313" key="5">
    <source>
        <dbReference type="Proteomes" id="UP001221411"/>
    </source>
</evidence>
<evidence type="ECO:0000259" key="3">
    <source>
        <dbReference type="PROSITE" id="PS51898"/>
    </source>
</evidence>
<sequence length="522" mass="58626">MEEVARVLRVATKTVRRWINAGRLVSRRIGPNTVRVDASSVTRLLAASPSEDADGIFMGTKKEGSPGGPRLLRQRGRSKVWTAVINSEEVPLGTTDEAEARRRLREATSTTSAAPPSTQPSRVRRPWRVYQEGGRFVVKYYDAEGKRRTHRLDEEAGVLVTTETEAEKYAEVWYRKNVEHSGPAPVPVTRVVAGDAERITFEQFGRLWTTGELAKRYPDHVKLKRTANADEGRLRMYVYPIIGSHPMSDFEGPAGLTLTEKVLESLPPVGPTFSRGSRRQVMQAINRLFVLAVYPAKLLSGNPLPKGFLPKADTNKAKSYVYPDEDAKLLACRGIPLVKRLFYGLLAREGFRVSELLLLEWSDLDLDRGAVNLDHNKTDEPRTWALDPGDVEALRRWKKHFAGSRAPSKPVLVDRFGNTVNRFSAAEDLREYLKKAGVHRPQLFEASGTRIRLRAHDLRATFVTVHLAAGKTEAWITDRTGHKSSQMIYRYKRQARTHAELSLGTLKPLYEGIPELAEVTST</sequence>
<feature type="region of interest" description="Disordered" evidence="2">
    <location>
        <begin position="92"/>
        <end position="124"/>
    </location>
</feature>
<dbReference type="PROSITE" id="PS51898">
    <property type="entry name" value="TYR_RECOMBINASE"/>
    <property type="match status" value="1"/>
</dbReference>
<evidence type="ECO:0000256" key="1">
    <source>
        <dbReference type="ARBA" id="ARBA00023172"/>
    </source>
</evidence>
<gene>
    <name evidence="4" type="ORF">POL67_51960</name>
</gene>
<dbReference type="CDD" id="cd00397">
    <property type="entry name" value="DNA_BRE_C"/>
    <property type="match status" value="1"/>
</dbReference>
<feature type="compositionally biased region" description="Low complexity" evidence="2">
    <location>
        <begin position="107"/>
        <end position="121"/>
    </location>
</feature>
<dbReference type="InterPro" id="IPR041657">
    <property type="entry name" value="HTH_17"/>
</dbReference>
<dbReference type="InterPro" id="IPR013762">
    <property type="entry name" value="Integrase-like_cat_sf"/>
</dbReference>
<keyword evidence="5" id="KW-1185">Reference proteome</keyword>
<dbReference type="EMBL" id="JAQNDO010000001">
    <property type="protein sequence ID" value="MDC0749947.1"/>
    <property type="molecule type" value="Genomic_DNA"/>
</dbReference>
<dbReference type="PANTHER" id="PTHR30349">
    <property type="entry name" value="PHAGE INTEGRASE-RELATED"/>
    <property type="match status" value="1"/>
</dbReference>
<dbReference type="InterPro" id="IPR002104">
    <property type="entry name" value="Integrase_catalytic"/>
</dbReference>
<comment type="caution">
    <text evidence="4">The sequence shown here is derived from an EMBL/GenBank/DDBJ whole genome shotgun (WGS) entry which is preliminary data.</text>
</comment>
<organism evidence="4 5">
    <name type="scientific">Polyangium mundeleinium</name>
    <dbReference type="NCBI Taxonomy" id="2995306"/>
    <lineage>
        <taxon>Bacteria</taxon>
        <taxon>Pseudomonadati</taxon>
        <taxon>Myxococcota</taxon>
        <taxon>Polyangia</taxon>
        <taxon>Polyangiales</taxon>
        <taxon>Polyangiaceae</taxon>
        <taxon>Polyangium</taxon>
    </lineage>
</organism>
<reference evidence="4 5" key="1">
    <citation type="submission" date="2022-11" db="EMBL/GenBank/DDBJ databases">
        <title>Minimal conservation of predation-associated metabolite biosynthetic gene clusters underscores biosynthetic potential of Myxococcota including descriptions for ten novel species: Archangium lansinium sp. nov., Myxococcus landrumus sp. nov., Nannocystis bai.</title>
        <authorList>
            <person name="Ahearne A."/>
            <person name="Stevens C."/>
            <person name="Dowd S."/>
        </authorList>
    </citation>
    <scope>NUCLEOTIDE SEQUENCE [LARGE SCALE GENOMIC DNA]</scope>
    <source>
        <strain evidence="4 5">RJM3</strain>
    </source>
</reference>
<dbReference type="InterPro" id="IPR009061">
    <property type="entry name" value="DNA-bd_dom_put_sf"/>
</dbReference>
<dbReference type="Proteomes" id="UP001221411">
    <property type="component" value="Unassembled WGS sequence"/>
</dbReference>